<accession>A0AB39TGT4</accession>
<dbReference type="PANTHER" id="PTHR33744">
    <property type="entry name" value="CARBOHYDRATE DIACID REGULATOR"/>
    <property type="match status" value="1"/>
</dbReference>
<dbReference type="InterPro" id="IPR051448">
    <property type="entry name" value="CdaR-like_regulators"/>
</dbReference>
<dbReference type="InterPro" id="IPR025736">
    <property type="entry name" value="PucR_C-HTH_dom"/>
</dbReference>
<dbReference type="PANTHER" id="PTHR33744:SF1">
    <property type="entry name" value="DNA-BINDING TRANSCRIPTIONAL ACTIVATOR ADER"/>
    <property type="match status" value="1"/>
</dbReference>
<sequence length="466" mass="49027">MTGHNAPHCAPTHDPGGDTPADVAPAAPAATPATPASPAPDWRVPVIGGLPADRRLLGGARELAEAVIGTLVERVPVYRRLPREQLAGELTRDAERRIRALAHTARTGRPAPEAEFTAVREAAARRAEEGLPLDAVLLAHHLGLEICWEFATRHALAGDAADLLTLNRLLLDQLREATAAAGAGYLDGRRRPTEHRYAARQSLLTALLAGTPAEDAATRAGLRLPAAYAVLCLSVADHPDEHAPEVDPAIAARRKLRRLGAELDHRTRRSALYALTSSGGLVLVPLTPGQGGQDGQDAHRRADAPAEATWAHLAAAVTAAARAAGAPVQAGAAAATPAEVPAAAALACEVLDVARAFDRPPGLHRLDDVLLEYQLTRPSQARARLAALLEPLVDGGELLTTLRTHLAGGLNRRHTASALHLHPNTVDYRLRRIAVLTGLDPTQPADVLRITAAIAARTAEQATPAR</sequence>
<dbReference type="Pfam" id="PF13556">
    <property type="entry name" value="HTH_30"/>
    <property type="match status" value="1"/>
</dbReference>
<proteinExistence type="predicted"/>
<dbReference type="Pfam" id="PF14361">
    <property type="entry name" value="RsbRD_N"/>
    <property type="match status" value="1"/>
</dbReference>
<dbReference type="Gene3D" id="1.10.10.2840">
    <property type="entry name" value="PucR C-terminal helix-turn-helix domain"/>
    <property type="match status" value="1"/>
</dbReference>
<dbReference type="AlphaFoldDB" id="A0AB39TGT4"/>
<evidence type="ECO:0000256" key="1">
    <source>
        <dbReference type="SAM" id="MobiDB-lite"/>
    </source>
</evidence>
<protein>
    <submittedName>
        <fullName evidence="4">PucR family transcriptional regulator</fullName>
    </submittedName>
</protein>
<evidence type="ECO:0000259" key="3">
    <source>
        <dbReference type="Pfam" id="PF14361"/>
    </source>
</evidence>
<dbReference type="RefSeq" id="WP_369182486.1">
    <property type="nucleotide sequence ID" value="NZ_CP163445.1"/>
</dbReference>
<name>A0AB39TGT4_9ACTN</name>
<feature type="domain" description="PucR C-terminal helix-turn-helix" evidence="2">
    <location>
        <begin position="398"/>
        <end position="456"/>
    </location>
</feature>
<gene>
    <name evidence="4" type="ORF">AB2U05_04535</name>
</gene>
<organism evidence="4">
    <name type="scientific">Streptomyces sp. Y1</name>
    <dbReference type="NCBI Taxonomy" id="3238634"/>
    <lineage>
        <taxon>Bacteria</taxon>
        <taxon>Bacillati</taxon>
        <taxon>Actinomycetota</taxon>
        <taxon>Actinomycetes</taxon>
        <taxon>Kitasatosporales</taxon>
        <taxon>Streptomycetaceae</taxon>
        <taxon>Streptomyces</taxon>
    </lineage>
</organism>
<dbReference type="InterPro" id="IPR042070">
    <property type="entry name" value="PucR_C-HTH_sf"/>
</dbReference>
<feature type="region of interest" description="Disordered" evidence="1">
    <location>
        <begin position="1"/>
        <end position="40"/>
    </location>
</feature>
<evidence type="ECO:0000313" key="4">
    <source>
        <dbReference type="EMBL" id="XDQ77794.1"/>
    </source>
</evidence>
<dbReference type="EMBL" id="CP163445">
    <property type="protein sequence ID" value="XDQ77794.1"/>
    <property type="molecule type" value="Genomic_DNA"/>
</dbReference>
<dbReference type="InterPro" id="IPR025751">
    <property type="entry name" value="RsbRD_N_dom"/>
</dbReference>
<reference evidence="4" key="1">
    <citation type="submission" date="2024-07" db="EMBL/GenBank/DDBJ databases">
        <authorList>
            <person name="Yu S.T."/>
        </authorList>
    </citation>
    <scope>NUCLEOTIDE SEQUENCE</scope>
    <source>
        <strain evidence="4">Y1</strain>
    </source>
</reference>
<evidence type="ECO:0000259" key="2">
    <source>
        <dbReference type="Pfam" id="PF13556"/>
    </source>
</evidence>
<feature type="domain" description="RsbT co-antagonist protein RsbRD N-terminal" evidence="3">
    <location>
        <begin position="62"/>
        <end position="200"/>
    </location>
</feature>
<feature type="compositionally biased region" description="Low complexity" evidence="1">
    <location>
        <begin position="18"/>
        <end position="40"/>
    </location>
</feature>